<evidence type="ECO:0000256" key="8">
    <source>
        <dbReference type="ARBA" id="ARBA00047380"/>
    </source>
</evidence>
<comment type="subunit">
    <text evidence="2 10">Heterotrimer of A, B and C subunits.</text>
</comment>
<dbReference type="Pfam" id="PF02637">
    <property type="entry name" value="GatB_Yqey"/>
    <property type="match status" value="1"/>
</dbReference>
<evidence type="ECO:0000256" key="6">
    <source>
        <dbReference type="ARBA" id="ARBA00022917"/>
    </source>
</evidence>
<dbReference type="Gene3D" id="1.10.150.380">
    <property type="entry name" value="GatB domain, N-terminal subdomain"/>
    <property type="match status" value="1"/>
</dbReference>
<keyword evidence="3 10" id="KW-0436">Ligase</keyword>
<comment type="caution">
    <text evidence="12">The sequence shown here is derived from an EMBL/GenBank/DDBJ whole genome shotgun (WGS) entry which is preliminary data.</text>
</comment>
<dbReference type="AlphaFoldDB" id="A0A554LIA0"/>
<dbReference type="InterPro" id="IPR042114">
    <property type="entry name" value="GatB_C_1"/>
</dbReference>
<dbReference type="SMART" id="SM00845">
    <property type="entry name" value="GatB_Yqey"/>
    <property type="match status" value="1"/>
</dbReference>
<dbReference type="InterPro" id="IPR017959">
    <property type="entry name" value="Asn/Gln-tRNA_amidoTrfase_suB/E"/>
</dbReference>
<name>A0A554LIA0_9BACT</name>
<protein>
    <recommendedName>
        <fullName evidence="10">Aspartyl/glutamyl-tRNA(Asn/Gln) amidotransferase subunit B</fullName>
        <shortName evidence="10">Asp/Glu-ADT subunit B</shortName>
        <ecNumber evidence="10">6.3.5.-</ecNumber>
    </recommendedName>
</protein>
<keyword evidence="12" id="KW-0808">Transferase</keyword>
<gene>
    <name evidence="10" type="primary">gatB</name>
    <name evidence="12" type="ORF">CEN89_596</name>
</gene>
<feature type="domain" description="Asn/Gln amidotransferase" evidence="11">
    <location>
        <begin position="372"/>
        <end position="505"/>
    </location>
</feature>
<dbReference type="HAMAP" id="MF_00121">
    <property type="entry name" value="GatB"/>
    <property type="match status" value="1"/>
</dbReference>
<dbReference type="NCBIfam" id="TIGR00133">
    <property type="entry name" value="gatB"/>
    <property type="match status" value="1"/>
</dbReference>
<evidence type="ECO:0000256" key="1">
    <source>
        <dbReference type="ARBA" id="ARBA00005306"/>
    </source>
</evidence>
<evidence type="ECO:0000256" key="7">
    <source>
        <dbReference type="ARBA" id="ARBA00024799"/>
    </source>
</evidence>
<dbReference type="InterPro" id="IPR006075">
    <property type="entry name" value="Asn/Gln-tRNA_Trfase_suB/E_cat"/>
</dbReference>
<dbReference type="InterPro" id="IPR014746">
    <property type="entry name" value="Gln_synth/guanido_kin_cat_dom"/>
</dbReference>
<dbReference type="GO" id="GO:0016740">
    <property type="term" value="F:transferase activity"/>
    <property type="evidence" value="ECO:0007669"/>
    <property type="project" value="UniProtKB-KW"/>
</dbReference>
<accession>A0A554LIA0</accession>
<sequence>MKNKYEPIIGLEIHAELNTKSKMFCGCKNDPFGSAPNTNVCPVCLGLPGTLPAPNKQAILDTIKIGKALNSKIAVKTKWDRKHYFYPDLPKNYQISQYDQPICEGGYLNLPPHSESPAIHSGDECGNKKSSIHKAPCFNAGCEGLPNGKKIVLTRIHLEEDTGKLLHSAGDKSSFIDLNRAGAPLVELVTEPVIISAKQAGEFCREYQLILRYLGVSNADMEKGEMRAEVNISLRKSEIRNPKSETNSNNRNPKLGTKVEVKNLNSFKAVEKAIEYEIKRQSEILDSGGKVAQETRGWNDSKQKTFSQRIKETSADYRYFPEPDIPPIATKVLEKEIGKLPELPDAKRDKYKKWGLEDKDIEVIIANLKMSDYFEQTAYNTNNKKILANLLINEVSDMRLKPNDLAYMANVIDSGGINRTIAKKILEEARQGKSIESLFKKYQKIDSGTDLNKIVKKAIAQNPDVAAKIKAGKTQAIAYLIGQVMRETRGKADAKKVEEKIAHFLFSIY</sequence>
<comment type="catalytic activity">
    <reaction evidence="9 10">
        <text>L-glutamyl-tRNA(Gln) + L-glutamine + ATP + H2O = L-glutaminyl-tRNA(Gln) + L-glutamate + ADP + phosphate + H(+)</text>
        <dbReference type="Rhea" id="RHEA:17521"/>
        <dbReference type="Rhea" id="RHEA-COMP:9681"/>
        <dbReference type="Rhea" id="RHEA-COMP:9684"/>
        <dbReference type="ChEBI" id="CHEBI:15377"/>
        <dbReference type="ChEBI" id="CHEBI:15378"/>
        <dbReference type="ChEBI" id="CHEBI:29985"/>
        <dbReference type="ChEBI" id="CHEBI:30616"/>
        <dbReference type="ChEBI" id="CHEBI:43474"/>
        <dbReference type="ChEBI" id="CHEBI:58359"/>
        <dbReference type="ChEBI" id="CHEBI:78520"/>
        <dbReference type="ChEBI" id="CHEBI:78521"/>
        <dbReference type="ChEBI" id="CHEBI:456216"/>
    </reaction>
</comment>
<dbReference type="GO" id="GO:0050567">
    <property type="term" value="F:glutaminyl-tRNA synthase (glutamine-hydrolyzing) activity"/>
    <property type="evidence" value="ECO:0007669"/>
    <property type="project" value="UniProtKB-UniRule"/>
</dbReference>
<dbReference type="InterPro" id="IPR003789">
    <property type="entry name" value="Asn/Gln_tRNA_amidoTrase-B-like"/>
</dbReference>
<evidence type="ECO:0000256" key="4">
    <source>
        <dbReference type="ARBA" id="ARBA00022741"/>
    </source>
</evidence>
<dbReference type="GO" id="GO:0005524">
    <property type="term" value="F:ATP binding"/>
    <property type="evidence" value="ECO:0007669"/>
    <property type="project" value="UniProtKB-KW"/>
</dbReference>
<dbReference type="PANTHER" id="PTHR11659">
    <property type="entry name" value="GLUTAMYL-TRNA GLN AMIDOTRANSFERASE SUBUNIT B MITOCHONDRIAL AND PROKARYOTIC PET112-RELATED"/>
    <property type="match status" value="1"/>
</dbReference>
<dbReference type="NCBIfam" id="NF004012">
    <property type="entry name" value="PRK05477.1-2"/>
    <property type="match status" value="1"/>
</dbReference>
<evidence type="ECO:0000313" key="12">
    <source>
        <dbReference type="EMBL" id="TSC92590.1"/>
    </source>
</evidence>
<reference evidence="12 13" key="1">
    <citation type="submission" date="2017-07" db="EMBL/GenBank/DDBJ databases">
        <title>Mechanisms for carbon and nitrogen cycling indicate functional differentiation within the Candidate Phyla Radiation.</title>
        <authorList>
            <person name="Danczak R.E."/>
            <person name="Johnston M.D."/>
            <person name="Kenah C."/>
            <person name="Slattery M."/>
            <person name="Wrighton K.C."/>
            <person name="Wilkins M.J."/>
        </authorList>
    </citation>
    <scope>NUCLEOTIDE SEQUENCE [LARGE SCALE GENOMIC DNA]</scope>
    <source>
        <strain evidence="12">Licking1014_7</strain>
    </source>
</reference>
<dbReference type="NCBIfam" id="NF004014">
    <property type="entry name" value="PRK05477.1-4"/>
    <property type="match status" value="1"/>
</dbReference>
<evidence type="ECO:0000256" key="10">
    <source>
        <dbReference type="HAMAP-Rule" id="MF_00121"/>
    </source>
</evidence>
<dbReference type="InterPro" id="IPR004413">
    <property type="entry name" value="GatB"/>
</dbReference>
<dbReference type="InterPro" id="IPR018027">
    <property type="entry name" value="Asn/Gln_amidotransferase"/>
</dbReference>
<comment type="similarity">
    <text evidence="1 10">Belongs to the GatB/GatE family. GatB subfamily.</text>
</comment>
<dbReference type="SUPFAM" id="SSF55931">
    <property type="entry name" value="Glutamine synthetase/guanido kinase"/>
    <property type="match status" value="1"/>
</dbReference>
<evidence type="ECO:0000256" key="2">
    <source>
        <dbReference type="ARBA" id="ARBA00011123"/>
    </source>
</evidence>
<dbReference type="Proteomes" id="UP000315689">
    <property type="component" value="Unassembled WGS sequence"/>
</dbReference>
<dbReference type="GO" id="GO:0050566">
    <property type="term" value="F:asparaginyl-tRNA synthase (glutamine-hydrolyzing) activity"/>
    <property type="evidence" value="ECO:0007669"/>
    <property type="project" value="RHEA"/>
</dbReference>
<dbReference type="EMBL" id="VMGK01000019">
    <property type="protein sequence ID" value="TSC92590.1"/>
    <property type="molecule type" value="Genomic_DNA"/>
</dbReference>
<evidence type="ECO:0000259" key="11">
    <source>
        <dbReference type="SMART" id="SM00845"/>
    </source>
</evidence>
<evidence type="ECO:0000256" key="3">
    <source>
        <dbReference type="ARBA" id="ARBA00022598"/>
    </source>
</evidence>
<evidence type="ECO:0000313" key="13">
    <source>
        <dbReference type="Proteomes" id="UP000315689"/>
    </source>
</evidence>
<keyword evidence="6 10" id="KW-0648">Protein biosynthesis</keyword>
<keyword evidence="4 10" id="KW-0547">Nucleotide-binding</keyword>
<dbReference type="GO" id="GO:0006412">
    <property type="term" value="P:translation"/>
    <property type="evidence" value="ECO:0007669"/>
    <property type="project" value="UniProtKB-UniRule"/>
</dbReference>
<comment type="catalytic activity">
    <reaction evidence="8 10">
        <text>L-aspartyl-tRNA(Asn) + L-glutamine + ATP + H2O = L-asparaginyl-tRNA(Asn) + L-glutamate + ADP + phosphate + 2 H(+)</text>
        <dbReference type="Rhea" id="RHEA:14513"/>
        <dbReference type="Rhea" id="RHEA-COMP:9674"/>
        <dbReference type="Rhea" id="RHEA-COMP:9677"/>
        <dbReference type="ChEBI" id="CHEBI:15377"/>
        <dbReference type="ChEBI" id="CHEBI:15378"/>
        <dbReference type="ChEBI" id="CHEBI:29985"/>
        <dbReference type="ChEBI" id="CHEBI:30616"/>
        <dbReference type="ChEBI" id="CHEBI:43474"/>
        <dbReference type="ChEBI" id="CHEBI:58359"/>
        <dbReference type="ChEBI" id="CHEBI:78515"/>
        <dbReference type="ChEBI" id="CHEBI:78516"/>
        <dbReference type="ChEBI" id="CHEBI:456216"/>
    </reaction>
</comment>
<dbReference type="Pfam" id="PF02934">
    <property type="entry name" value="GatB_N"/>
    <property type="match status" value="1"/>
</dbReference>
<keyword evidence="5 10" id="KW-0067">ATP-binding</keyword>
<dbReference type="InterPro" id="IPR017958">
    <property type="entry name" value="Gln-tRNA_amidoTrfase_suB_CS"/>
</dbReference>
<evidence type="ECO:0000256" key="5">
    <source>
        <dbReference type="ARBA" id="ARBA00022840"/>
    </source>
</evidence>
<dbReference type="Gene3D" id="1.10.10.410">
    <property type="match status" value="1"/>
</dbReference>
<comment type="function">
    <text evidence="7 10">Allows the formation of correctly charged Asn-tRNA(Asn) or Gln-tRNA(Gln) through the transamidation of misacylated Asp-tRNA(Asn) or Glu-tRNA(Gln) in organisms which lack either or both of asparaginyl-tRNA or glutaminyl-tRNA synthetases. The reaction takes place in the presence of glutamine and ATP through an activated phospho-Asp-tRNA(Asn) or phospho-Glu-tRNA(Gln).</text>
</comment>
<dbReference type="PROSITE" id="PS01234">
    <property type="entry name" value="GATB"/>
    <property type="match status" value="1"/>
</dbReference>
<dbReference type="SUPFAM" id="SSF89095">
    <property type="entry name" value="GatB/YqeY motif"/>
    <property type="match status" value="1"/>
</dbReference>
<dbReference type="InterPro" id="IPR023168">
    <property type="entry name" value="GatB_Yqey_C_2"/>
</dbReference>
<proteinExistence type="inferred from homology"/>
<evidence type="ECO:0000256" key="9">
    <source>
        <dbReference type="ARBA" id="ARBA00047913"/>
    </source>
</evidence>
<organism evidence="12 13">
    <name type="scientific">Candidatus Berkelbacteria bacterium Licking1014_7</name>
    <dbReference type="NCBI Taxonomy" id="2017147"/>
    <lineage>
        <taxon>Bacteria</taxon>
        <taxon>Candidatus Berkelbacteria</taxon>
    </lineage>
</organism>
<dbReference type="EC" id="6.3.5.-" evidence="10"/>